<reference evidence="2 3" key="1">
    <citation type="submission" date="2018-02" db="EMBL/GenBank/DDBJ databases">
        <title>Genomic Encyclopedia of Archaeal and Bacterial Type Strains, Phase II (KMG-II): from individual species to whole genera.</title>
        <authorList>
            <person name="Goeker M."/>
        </authorList>
    </citation>
    <scope>NUCLEOTIDE SEQUENCE [LARGE SCALE GENOMIC DNA]</scope>
    <source>
        <strain evidence="2 3">YU 961-1</strain>
    </source>
</reference>
<dbReference type="EMBL" id="PTIX01000024">
    <property type="protein sequence ID" value="PPK63797.1"/>
    <property type="molecule type" value="Genomic_DNA"/>
</dbReference>
<evidence type="ECO:0000313" key="3">
    <source>
        <dbReference type="Proteomes" id="UP000239203"/>
    </source>
</evidence>
<evidence type="ECO:0000256" key="1">
    <source>
        <dbReference type="SAM" id="MobiDB-lite"/>
    </source>
</evidence>
<dbReference type="InterPro" id="IPR021527">
    <property type="entry name" value="DUF2795"/>
</dbReference>
<dbReference type="Proteomes" id="UP000239203">
    <property type="component" value="Unassembled WGS sequence"/>
</dbReference>
<sequence>MNNILGEPHTVPTPRSAPSIPHRRDHCAEPTLAELRDCVGDVFLHRPATKSDMLNAALGCAARPEVFATINRLPERRYTSLADVWSSLARTDGRAGGDKEA</sequence>
<proteinExistence type="predicted"/>
<gene>
    <name evidence="2" type="ORF">CLV40_12441</name>
</gene>
<dbReference type="AlphaFoldDB" id="A0A2S6GEY3"/>
<accession>A0A2S6GEY3</accession>
<name>A0A2S6GEY3_9PSEU</name>
<dbReference type="RefSeq" id="WP_146108296.1">
    <property type="nucleotide sequence ID" value="NZ_CP154825.1"/>
</dbReference>
<keyword evidence="3" id="KW-1185">Reference proteome</keyword>
<organism evidence="2 3">
    <name type="scientific">Actinokineospora auranticolor</name>
    <dbReference type="NCBI Taxonomy" id="155976"/>
    <lineage>
        <taxon>Bacteria</taxon>
        <taxon>Bacillati</taxon>
        <taxon>Actinomycetota</taxon>
        <taxon>Actinomycetes</taxon>
        <taxon>Pseudonocardiales</taxon>
        <taxon>Pseudonocardiaceae</taxon>
        <taxon>Actinokineospora</taxon>
    </lineage>
</organism>
<dbReference type="Pfam" id="PF11387">
    <property type="entry name" value="DUF2795"/>
    <property type="match status" value="1"/>
</dbReference>
<protein>
    <submittedName>
        <fullName evidence="2">Uncharacterized protein DUF2795</fullName>
    </submittedName>
</protein>
<dbReference type="OrthoDB" id="3698093at2"/>
<evidence type="ECO:0000313" key="2">
    <source>
        <dbReference type="EMBL" id="PPK63797.1"/>
    </source>
</evidence>
<comment type="caution">
    <text evidence="2">The sequence shown here is derived from an EMBL/GenBank/DDBJ whole genome shotgun (WGS) entry which is preliminary data.</text>
</comment>
<feature type="region of interest" description="Disordered" evidence="1">
    <location>
        <begin position="1"/>
        <end position="24"/>
    </location>
</feature>